<dbReference type="SMART" id="SM00339">
    <property type="entry name" value="FH"/>
    <property type="match status" value="1"/>
</dbReference>
<feature type="compositionally biased region" description="Polar residues" evidence="16">
    <location>
        <begin position="700"/>
        <end position="712"/>
    </location>
</feature>
<dbReference type="GO" id="GO:0040015">
    <property type="term" value="P:negative regulation of multicellular organism growth"/>
    <property type="evidence" value="ECO:0007669"/>
    <property type="project" value="UniProtKB-ARBA"/>
</dbReference>
<dbReference type="GO" id="GO:0008286">
    <property type="term" value="P:insulin receptor signaling pathway"/>
    <property type="evidence" value="ECO:0007669"/>
    <property type="project" value="UniProtKB-ARBA"/>
</dbReference>
<comment type="subcellular location">
    <subcellularLocation>
        <location evidence="2">Cytoplasm</location>
    </subcellularLocation>
    <subcellularLocation>
        <location evidence="1 15">Nucleus</location>
    </subcellularLocation>
</comment>
<evidence type="ECO:0000256" key="3">
    <source>
        <dbReference type="ARBA" id="ARBA00022473"/>
    </source>
</evidence>
<dbReference type="Pfam" id="PF00250">
    <property type="entry name" value="Forkhead"/>
    <property type="match status" value="1"/>
</dbReference>
<dbReference type="GO" id="GO:0005737">
    <property type="term" value="C:cytoplasm"/>
    <property type="evidence" value="ECO:0007669"/>
    <property type="project" value="UniProtKB-SubCell"/>
</dbReference>
<dbReference type="Proteomes" id="UP000828236">
    <property type="component" value="Unassembled WGS sequence"/>
</dbReference>
<feature type="region of interest" description="Disordered" evidence="16">
    <location>
        <begin position="562"/>
        <end position="650"/>
    </location>
</feature>
<feature type="compositionally biased region" description="Polar residues" evidence="16">
    <location>
        <begin position="177"/>
        <end position="186"/>
    </location>
</feature>
<feature type="region of interest" description="Disordered" evidence="16">
    <location>
        <begin position="692"/>
        <end position="712"/>
    </location>
</feature>
<proteinExistence type="predicted"/>
<dbReference type="GO" id="GO:0042594">
    <property type="term" value="P:response to starvation"/>
    <property type="evidence" value="ECO:0007669"/>
    <property type="project" value="UniProtKB-ARBA"/>
</dbReference>
<dbReference type="Gene3D" id="1.10.10.10">
    <property type="entry name" value="Winged helix-like DNA-binding domain superfamily/Winged helix DNA-binding domain"/>
    <property type="match status" value="1"/>
</dbReference>
<feature type="region of interest" description="Disordered" evidence="16">
    <location>
        <begin position="91"/>
        <end position="115"/>
    </location>
</feature>
<feature type="domain" description="Fork-head" evidence="17">
    <location>
        <begin position="218"/>
        <end position="320"/>
    </location>
</feature>
<evidence type="ECO:0000256" key="1">
    <source>
        <dbReference type="ARBA" id="ARBA00004123"/>
    </source>
</evidence>
<keyword evidence="8 15" id="KW-0238">DNA-binding</keyword>
<keyword evidence="7" id="KW-0805">Transcription regulation</keyword>
<evidence type="ECO:0000256" key="5">
    <source>
        <dbReference type="ARBA" id="ARBA00022553"/>
    </source>
</evidence>
<dbReference type="InterPro" id="IPR001766">
    <property type="entry name" value="Fork_head_dom"/>
</dbReference>
<protein>
    <recommendedName>
        <fullName evidence="14">Forkhead box protein O</fullName>
    </recommendedName>
</protein>
<evidence type="ECO:0000256" key="16">
    <source>
        <dbReference type="SAM" id="MobiDB-lite"/>
    </source>
</evidence>
<dbReference type="GO" id="GO:0009896">
    <property type="term" value="P:positive regulation of catabolic process"/>
    <property type="evidence" value="ECO:0007669"/>
    <property type="project" value="UniProtKB-ARBA"/>
</dbReference>
<feature type="compositionally biased region" description="Low complexity" evidence="16">
    <location>
        <begin position="194"/>
        <end position="206"/>
    </location>
</feature>
<reference evidence="18" key="2">
    <citation type="journal article" date="2021" name="World Allergy Organ. J.">
        <title>Chromosome-level assembly of Dermatophagoides farinae genome and transcriptome reveals two novel allergens Der f 37 and Der f 39.</title>
        <authorList>
            <person name="Chen J."/>
            <person name="Cai Z."/>
            <person name="Fan D."/>
            <person name="Hu J."/>
            <person name="Hou Y."/>
            <person name="He Y."/>
            <person name="Zhang Z."/>
            <person name="Zhao Z."/>
            <person name="Gao P."/>
            <person name="Hu W."/>
            <person name="Sun J."/>
            <person name="Li J."/>
            <person name="Ji K."/>
        </authorList>
    </citation>
    <scope>NUCLEOTIDE SEQUENCE</scope>
    <source>
        <strain evidence="18">JKM2019</strain>
    </source>
</reference>
<dbReference type="GO" id="GO:0008340">
    <property type="term" value="P:determination of adult lifespan"/>
    <property type="evidence" value="ECO:0007669"/>
    <property type="project" value="UniProtKB-ARBA"/>
</dbReference>
<evidence type="ECO:0000256" key="6">
    <source>
        <dbReference type="ARBA" id="ARBA00022604"/>
    </source>
</evidence>
<keyword evidence="5" id="KW-0597">Phosphoprotein</keyword>
<dbReference type="PROSITE" id="PS00658">
    <property type="entry name" value="FORK_HEAD_2"/>
    <property type="match status" value="1"/>
</dbReference>
<dbReference type="PANTHER" id="PTHR45767">
    <property type="entry name" value="FORKHEAD BOX PROTEIN O"/>
    <property type="match status" value="1"/>
</dbReference>
<dbReference type="AlphaFoldDB" id="A0A9D4P895"/>
<dbReference type="GO" id="GO:0031349">
    <property type="term" value="P:positive regulation of defense response"/>
    <property type="evidence" value="ECO:0007669"/>
    <property type="project" value="UniProtKB-ARBA"/>
</dbReference>
<dbReference type="GO" id="GO:0000978">
    <property type="term" value="F:RNA polymerase II cis-regulatory region sequence-specific DNA binding"/>
    <property type="evidence" value="ECO:0007669"/>
    <property type="project" value="TreeGrafter"/>
</dbReference>
<keyword evidence="12" id="KW-0131">Cell cycle</keyword>
<gene>
    <name evidence="18" type="ORF">HUG17_0363</name>
</gene>
<dbReference type="GO" id="GO:0034599">
    <property type="term" value="P:cellular response to oxidative stress"/>
    <property type="evidence" value="ECO:0007669"/>
    <property type="project" value="UniProtKB-ARBA"/>
</dbReference>
<dbReference type="EMBL" id="SDOV01000001">
    <property type="protein sequence ID" value="KAH7644825.1"/>
    <property type="molecule type" value="Genomic_DNA"/>
</dbReference>
<dbReference type="InterPro" id="IPR036390">
    <property type="entry name" value="WH_DNA-bd_sf"/>
</dbReference>
<feature type="compositionally biased region" description="Low complexity" evidence="16">
    <location>
        <begin position="608"/>
        <end position="647"/>
    </location>
</feature>
<dbReference type="PANTHER" id="PTHR45767:SF2">
    <property type="entry name" value="FORKHEAD BOX PROTEIN O"/>
    <property type="match status" value="1"/>
</dbReference>
<sequence>MNQSNILHNLDNDPITDLSSMNQNSQFRSRAYTWPQSLSFQQQQQDEFGDDQLHGDGDFSDMVMGIGCDGITSNAINPSVLTSLDLTDVDPTSLSTSNQQQHHQQSPLQQQQQTQSPYLLQNNVDTSMYMFDDPVNDHNDPNGRSGLINPIQILSSHQFQQPQQQQHSHQHIYPCASDSQLSNGQTPYLHRSGSESGTSSSATTKKNTSRRNAWGNSSYAELIARAIDGSPDKRLTLSQIYEWMVQNVTYFKDKGDNNSSAGWKNSIRHNLSLHNRFKRIQNEGTGKSSWWVINPDAKPGKAPRRRAISMETQHYEKRRGRVKRKVEQLRMQARNFGQLGIGDNISLTTLSEYPNMNKSTDGSMISLACYPEPLVNNDKNIMNTTNLSLTNLNLSDTIGVHGLPYNNNIHVTSPGSTGSFEIFADSTALNRIGSHFHTSSYSPNEFRPRASSNASSTCSNLLLDIQDNHQVSSMSQWYGSSTISNGYNTGNQQPHLDSHLMECLNLENVQIDPPHQIADPNYQLMVEQQQQDIQMLSAPLIPNVEESSTSTNQMDTDIITKTRNTQSQSQNNSTPLSTSSSSSSSMTLSTTTTSSTKQNIRRGSYLPNMNNTNCSSSNSSNTSTCNENENSNSNNINNNSNNHLNTNGQNYYKSSPASMLDTLTLKQSIMNNNNELITSSLVDVIDGVLINNETNGGGPSPTQVPTSRSWVH</sequence>
<keyword evidence="4" id="KW-0963">Cytoplasm</keyword>
<dbReference type="InterPro" id="IPR030456">
    <property type="entry name" value="TF_fork_head_CS_2"/>
</dbReference>
<keyword evidence="3" id="KW-0217">Developmental protein</keyword>
<feature type="compositionally biased region" description="Low complexity" evidence="16">
    <location>
        <begin position="93"/>
        <end position="115"/>
    </location>
</feature>
<evidence type="ECO:0000256" key="2">
    <source>
        <dbReference type="ARBA" id="ARBA00004496"/>
    </source>
</evidence>
<feature type="DNA-binding region" description="Fork-head" evidence="15">
    <location>
        <begin position="218"/>
        <end position="320"/>
    </location>
</feature>
<dbReference type="FunFam" id="1.10.10.10:FF:000032">
    <property type="entry name" value="Forkhead box protein O4"/>
    <property type="match status" value="1"/>
</dbReference>
<evidence type="ECO:0000256" key="13">
    <source>
        <dbReference type="ARBA" id="ARBA00038846"/>
    </source>
</evidence>
<dbReference type="PROSITE" id="PS50039">
    <property type="entry name" value="FORK_HEAD_3"/>
    <property type="match status" value="1"/>
</dbReference>
<dbReference type="SUPFAM" id="SSF46785">
    <property type="entry name" value="Winged helix' DNA-binding domain"/>
    <property type="match status" value="1"/>
</dbReference>
<feature type="compositionally biased region" description="Low complexity" evidence="16">
    <location>
        <begin position="562"/>
        <end position="598"/>
    </location>
</feature>
<name>A0A9D4P895_DERFA</name>
<evidence type="ECO:0000256" key="12">
    <source>
        <dbReference type="ARBA" id="ARBA00023306"/>
    </source>
</evidence>
<evidence type="ECO:0000256" key="7">
    <source>
        <dbReference type="ARBA" id="ARBA00023015"/>
    </source>
</evidence>
<organism evidence="18">
    <name type="scientific">Dermatophagoides farinae</name>
    <name type="common">American house dust mite</name>
    <dbReference type="NCBI Taxonomy" id="6954"/>
    <lineage>
        <taxon>Eukaryota</taxon>
        <taxon>Metazoa</taxon>
        <taxon>Ecdysozoa</taxon>
        <taxon>Arthropoda</taxon>
        <taxon>Chelicerata</taxon>
        <taxon>Arachnida</taxon>
        <taxon>Acari</taxon>
        <taxon>Acariformes</taxon>
        <taxon>Sarcoptiformes</taxon>
        <taxon>Astigmata</taxon>
        <taxon>Psoroptidia</taxon>
        <taxon>Analgoidea</taxon>
        <taxon>Pyroglyphidae</taxon>
        <taxon>Dermatophagoidinae</taxon>
        <taxon>Dermatophagoides</taxon>
    </lineage>
</organism>
<accession>A0A9D4P895</accession>
<reference evidence="18" key="1">
    <citation type="submission" date="2020-06" db="EMBL/GenBank/DDBJ databases">
        <authorList>
            <person name="Ji K."/>
            <person name="Li J."/>
        </authorList>
    </citation>
    <scope>NUCLEOTIDE SEQUENCE</scope>
    <source>
        <strain evidence="18">JKM2019</strain>
        <tissue evidence="18">Whole body</tissue>
    </source>
</reference>
<comment type="subunit">
    <text evidence="13">Interacts with melt.</text>
</comment>
<dbReference type="CDD" id="cd20032">
    <property type="entry name" value="FH_FOXO"/>
    <property type="match status" value="1"/>
</dbReference>
<dbReference type="GO" id="GO:0005634">
    <property type="term" value="C:nucleus"/>
    <property type="evidence" value="ECO:0007669"/>
    <property type="project" value="UniProtKB-SubCell"/>
</dbReference>
<keyword evidence="6" id="KW-0341">Growth regulation</keyword>
<dbReference type="GO" id="GO:0050778">
    <property type="term" value="P:positive regulation of immune response"/>
    <property type="evidence" value="ECO:0007669"/>
    <property type="project" value="UniProtKB-ARBA"/>
</dbReference>
<evidence type="ECO:0000256" key="11">
    <source>
        <dbReference type="ARBA" id="ARBA00023242"/>
    </source>
</evidence>
<evidence type="ECO:0000256" key="15">
    <source>
        <dbReference type="PROSITE-ProRule" id="PRU00089"/>
    </source>
</evidence>
<comment type="caution">
    <text evidence="18">The sequence shown here is derived from an EMBL/GenBank/DDBJ whole genome shotgun (WGS) entry which is preliminary data.</text>
</comment>
<evidence type="ECO:0000256" key="4">
    <source>
        <dbReference type="ARBA" id="ARBA00022490"/>
    </source>
</evidence>
<dbReference type="GO" id="GO:0001228">
    <property type="term" value="F:DNA-binding transcription activator activity, RNA polymerase II-specific"/>
    <property type="evidence" value="ECO:0007669"/>
    <property type="project" value="UniProtKB-ARBA"/>
</dbReference>
<evidence type="ECO:0000313" key="18">
    <source>
        <dbReference type="EMBL" id="KAH7644825.1"/>
    </source>
</evidence>
<evidence type="ECO:0000256" key="10">
    <source>
        <dbReference type="ARBA" id="ARBA00023163"/>
    </source>
</evidence>
<dbReference type="GO" id="GO:0010883">
    <property type="term" value="P:regulation of lipid storage"/>
    <property type="evidence" value="ECO:0007669"/>
    <property type="project" value="UniProtKB-ARBA"/>
</dbReference>
<keyword evidence="10" id="KW-0804">Transcription</keyword>
<feature type="region of interest" description="Disordered" evidence="16">
    <location>
        <begin position="176"/>
        <end position="212"/>
    </location>
</feature>
<dbReference type="PRINTS" id="PR00053">
    <property type="entry name" value="FORKHEAD"/>
</dbReference>
<keyword evidence="11 15" id="KW-0539">Nucleus</keyword>
<evidence type="ECO:0000259" key="17">
    <source>
        <dbReference type="PROSITE" id="PS50039"/>
    </source>
</evidence>
<dbReference type="InterPro" id="IPR036388">
    <property type="entry name" value="WH-like_DNA-bd_sf"/>
</dbReference>
<feature type="region of interest" description="Disordered" evidence="16">
    <location>
        <begin position="129"/>
        <end position="148"/>
    </location>
</feature>
<evidence type="ECO:0000256" key="14">
    <source>
        <dbReference type="ARBA" id="ARBA00039893"/>
    </source>
</evidence>
<evidence type="ECO:0000256" key="8">
    <source>
        <dbReference type="ARBA" id="ARBA00023125"/>
    </source>
</evidence>
<evidence type="ECO:0000256" key="9">
    <source>
        <dbReference type="ARBA" id="ARBA00023159"/>
    </source>
</evidence>
<keyword evidence="9" id="KW-0010">Activator</keyword>